<dbReference type="PANTHER" id="PTHR30185">
    <property type="entry name" value="CRYPTIC BETA-GLUCOSIDE BGL OPERON ANTITERMINATOR"/>
    <property type="match status" value="1"/>
</dbReference>
<dbReference type="RefSeq" id="WP_022670847.1">
    <property type="nucleotide sequence ID" value="NZ_CP016355.1"/>
</dbReference>
<dbReference type="PROSITE" id="PS51094">
    <property type="entry name" value="PTS_EIIA_TYPE_2"/>
    <property type="match status" value="1"/>
</dbReference>
<dbReference type="InterPro" id="IPR016152">
    <property type="entry name" value="PTrfase/Anion_transptr"/>
</dbReference>
<organism evidence="7 8">
    <name type="scientific">Lacticaseibacillus paracasei subsp. paracasei</name>
    <dbReference type="NCBI Taxonomy" id="47714"/>
    <lineage>
        <taxon>Bacteria</taxon>
        <taxon>Bacillati</taxon>
        <taxon>Bacillota</taxon>
        <taxon>Bacilli</taxon>
        <taxon>Lactobacillales</taxon>
        <taxon>Lactobacillaceae</taxon>
        <taxon>Lacticaseibacillus</taxon>
    </lineage>
</organism>
<keyword evidence="4" id="KW-0804">Transcription</keyword>
<accession>A0AAP9KX11</accession>
<dbReference type="InterPro" id="IPR036388">
    <property type="entry name" value="WH-like_DNA-bd_sf"/>
</dbReference>
<evidence type="ECO:0000256" key="1">
    <source>
        <dbReference type="ARBA" id="ARBA00022737"/>
    </source>
</evidence>
<dbReference type="Pfam" id="PF05043">
    <property type="entry name" value="Mga"/>
    <property type="match status" value="1"/>
</dbReference>
<dbReference type="Pfam" id="PF00874">
    <property type="entry name" value="PRD"/>
    <property type="match status" value="2"/>
</dbReference>
<dbReference type="PROSITE" id="PS51372">
    <property type="entry name" value="PRD_2"/>
    <property type="match status" value="2"/>
</dbReference>
<feature type="domain" description="PRD" evidence="6">
    <location>
        <begin position="280"/>
        <end position="387"/>
    </location>
</feature>
<evidence type="ECO:0000256" key="4">
    <source>
        <dbReference type="ARBA" id="ARBA00023163"/>
    </source>
</evidence>
<evidence type="ECO:0000259" key="5">
    <source>
        <dbReference type="PROSITE" id="PS51094"/>
    </source>
</evidence>
<dbReference type="Proteomes" id="UP000423274">
    <property type="component" value="Chromosome"/>
</dbReference>
<gene>
    <name evidence="7" type="ORF">LCAKO_3026</name>
</gene>
<dbReference type="AlphaFoldDB" id="A0AAP9KX11"/>
<feature type="domain" description="PTS EIIA type-2" evidence="5">
    <location>
        <begin position="484"/>
        <end position="625"/>
    </location>
</feature>
<keyword evidence="2" id="KW-0805">Transcription regulation</keyword>
<evidence type="ECO:0000256" key="3">
    <source>
        <dbReference type="ARBA" id="ARBA00023159"/>
    </source>
</evidence>
<dbReference type="GO" id="GO:0006355">
    <property type="term" value="P:regulation of DNA-templated transcription"/>
    <property type="evidence" value="ECO:0007669"/>
    <property type="project" value="InterPro"/>
</dbReference>
<dbReference type="Pfam" id="PF00359">
    <property type="entry name" value="PTS_EIIA_2"/>
    <property type="match status" value="1"/>
</dbReference>
<dbReference type="SUPFAM" id="SSF55804">
    <property type="entry name" value="Phoshotransferase/anion transport protein"/>
    <property type="match status" value="1"/>
</dbReference>
<dbReference type="InterPro" id="IPR011608">
    <property type="entry name" value="PRD"/>
</dbReference>
<dbReference type="InterPro" id="IPR007737">
    <property type="entry name" value="Mga_HTH"/>
</dbReference>
<dbReference type="InterPro" id="IPR050661">
    <property type="entry name" value="BglG_antiterminators"/>
</dbReference>
<dbReference type="SUPFAM" id="SSF63520">
    <property type="entry name" value="PTS-regulatory domain, PRD"/>
    <property type="match status" value="2"/>
</dbReference>
<dbReference type="PANTHER" id="PTHR30185:SF13">
    <property type="entry name" value="LICABCH OPERON REGULATOR-RELATED"/>
    <property type="match status" value="1"/>
</dbReference>
<dbReference type="Gene3D" id="1.10.1790.10">
    <property type="entry name" value="PRD domain"/>
    <property type="match status" value="2"/>
</dbReference>
<proteinExistence type="predicted"/>
<protein>
    <submittedName>
        <fullName evidence="7">Transcriptional antiterminator of lichenan operon, BglG family</fullName>
    </submittedName>
</protein>
<feature type="domain" description="PRD" evidence="6">
    <location>
        <begin position="175"/>
        <end position="279"/>
    </location>
</feature>
<dbReference type="InterPro" id="IPR036634">
    <property type="entry name" value="PRD_sf"/>
</dbReference>
<evidence type="ECO:0000256" key="2">
    <source>
        <dbReference type="ARBA" id="ARBA00023015"/>
    </source>
</evidence>
<dbReference type="EMBL" id="CP022954">
    <property type="protein sequence ID" value="QGV19515.1"/>
    <property type="molecule type" value="Genomic_DNA"/>
</dbReference>
<name>A0AAP9KX11_LACPA</name>
<dbReference type="Gene3D" id="3.40.930.10">
    <property type="entry name" value="Mannitol-specific EII, Chain A"/>
    <property type="match status" value="1"/>
</dbReference>
<evidence type="ECO:0000313" key="8">
    <source>
        <dbReference type="Proteomes" id="UP000423274"/>
    </source>
</evidence>
<dbReference type="InterPro" id="IPR002178">
    <property type="entry name" value="PTS_EIIA_type-2_dom"/>
</dbReference>
<evidence type="ECO:0000259" key="6">
    <source>
        <dbReference type="PROSITE" id="PS51372"/>
    </source>
</evidence>
<dbReference type="Gene3D" id="1.10.10.10">
    <property type="entry name" value="Winged helix-like DNA-binding domain superfamily/Winged helix DNA-binding domain"/>
    <property type="match status" value="1"/>
</dbReference>
<keyword evidence="3" id="KW-0010">Activator</keyword>
<keyword evidence="1" id="KW-0677">Repeat</keyword>
<evidence type="ECO:0000313" key="7">
    <source>
        <dbReference type="EMBL" id="QGV19515.1"/>
    </source>
</evidence>
<sequence length="627" mass="72208">MLNNREVEMLKDFYRHAPETLPSNYFVSKYQVSVRTVQTDIKNIRRTLAAQEVATLISKRSLGSRLVVKDPVAFEAKYLRQQKAVSLDQSGRVKKLCQLLLQQKKPLSKTQIENQLFISGSTLTADLNKMANIIEPFELELKRDSQNGIQVIGTERNMRRCLSKMGLYETDHHHDPRAPYRQDIERILVNVLMAHHYHISDTLFQNLIVHIEVSIRRIQEGFSLKTTKPDLLNYFASEIEVAKEIFAGLEKRFSFHATDGELLNLAIYLRGKSDYKKDDYVSSDINQFIVKALDEIKEKFDVDFTQEIDLRISLALHLMPLITRMKFNIQNSNALLDQIRKSFPLAFDIAAYMGLLLQQKIGQKVKESEISYLAIYFNQYLIRYNDLSGSQKVLVVTNLKRSESVLLRQRFATWFNNEISVLTMVNISDLQDIAVDDYDVIFTTEQNDLTDVLGAILISYFPSENEYSKIKLAIDGFKTKEEILNLFSPDRFDYTNLSSKDKVLKQLMQLSRQAAGDRTTEMDKAVRLREELGSSYFGGTVALPHPVSPLPIATFVSVILLKQPINWDADGNKVDLIILVAIEKNNAKVFQLWNYLGKIIQDPTFVERLKKQPTFDYFIQELSQILD</sequence>
<reference evidence="7 8" key="1">
    <citation type="submission" date="2017-08" db="EMBL/GenBank/DDBJ databases">
        <title>Genome sequence, comparative genomics and functional analysis of the highly adhesive Lactobacillus paracasei Kobulty strain.</title>
        <authorList>
            <person name="Koryszewska-Baginska A."/>
            <person name="Grynberg M."/>
            <person name="Aleksandrzak-Piekarczyk T."/>
        </authorList>
    </citation>
    <scope>NUCLEOTIDE SEQUENCE [LARGE SCALE GENOMIC DNA]</scope>
    <source>
        <strain evidence="7 8">IBB3423</strain>
    </source>
</reference>